<evidence type="ECO:0000313" key="1">
    <source>
        <dbReference type="EMBL" id="CAB4161051.1"/>
    </source>
</evidence>
<organism evidence="1">
    <name type="scientific">uncultured Caudovirales phage</name>
    <dbReference type="NCBI Taxonomy" id="2100421"/>
    <lineage>
        <taxon>Viruses</taxon>
        <taxon>Duplodnaviria</taxon>
        <taxon>Heunggongvirae</taxon>
        <taxon>Uroviricota</taxon>
        <taxon>Caudoviricetes</taxon>
        <taxon>Peduoviridae</taxon>
        <taxon>Maltschvirus</taxon>
        <taxon>Maltschvirus maltsch</taxon>
    </lineage>
</organism>
<name>A0A6J5NUR5_9CAUD</name>
<sequence length="82" mass="9355">MKLAILRRTIFQGDAVRRPVAVVLVKRLDVREYATFLQDPDGKMYAGLYSRDYEAAFGEYEIRCRAASSPDDPGREISEVKL</sequence>
<dbReference type="EMBL" id="LR796714">
    <property type="protein sequence ID" value="CAB4161051.1"/>
    <property type="molecule type" value="Genomic_DNA"/>
</dbReference>
<reference evidence="1" key="1">
    <citation type="submission" date="2020-04" db="EMBL/GenBank/DDBJ databases">
        <authorList>
            <person name="Chiriac C."/>
            <person name="Salcher M."/>
            <person name="Ghai R."/>
            <person name="Kavagutti S V."/>
        </authorList>
    </citation>
    <scope>NUCLEOTIDE SEQUENCE</scope>
</reference>
<proteinExistence type="predicted"/>
<gene>
    <name evidence="1" type="ORF">UFOVP767_48</name>
</gene>
<protein>
    <submittedName>
        <fullName evidence="1">Uncharacterized protein</fullName>
    </submittedName>
</protein>
<accession>A0A6J5NUR5</accession>